<sequence length="107" mass="11915">MNSEAGRKYCSALFLFIFFVKMIASAAPLIASSFDKKAVNAVIMQLELENDSETVKKAPTAKEINQDFQHFNFNLVHSVLILESIPEDAKIHVQAFYPSVPTPPPNC</sequence>
<dbReference type="RefSeq" id="WP_160845904.1">
    <property type="nucleotide sequence ID" value="NZ_WVHT01000009.1"/>
</dbReference>
<dbReference type="Proteomes" id="UP000466586">
    <property type="component" value="Unassembled WGS sequence"/>
</dbReference>
<dbReference type="AlphaFoldDB" id="A0A7K1YF90"/>
<keyword evidence="1" id="KW-0732">Signal</keyword>
<evidence type="ECO:0000313" key="2">
    <source>
        <dbReference type="EMBL" id="MXV52728.1"/>
    </source>
</evidence>
<feature type="chain" id="PRO_5029514605" evidence="1">
    <location>
        <begin position="27"/>
        <end position="107"/>
    </location>
</feature>
<keyword evidence="3" id="KW-1185">Reference proteome</keyword>
<organism evidence="2 3">
    <name type="scientific">Hufsiella arboris</name>
    <dbReference type="NCBI Taxonomy" id="2695275"/>
    <lineage>
        <taxon>Bacteria</taxon>
        <taxon>Pseudomonadati</taxon>
        <taxon>Bacteroidota</taxon>
        <taxon>Sphingobacteriia</taxon>
        <taxon>Sphingobacteriales</taxon>
        <taxon>Sphingobacteriaceae</taxon>
        <taxon>Hufsiella</taxon>
    </lineage>
</organism>
<dbReference type="EMBL" id="WVHT01000009">
    <property type="protein sequence ID" value="MXV52728.1"/>
    <property type="molecule type" value="Genomic_DNA"/>
</dbReference>
<name>A0A7K1YF90_9SPHI</name>
<protein>
    <submittedName>
        <fullName evidence="2">Uncharacterized protein</fullName>
    </submittedName>
</protein>
<gene>
    <name evidence="2" type="ORF">GS399_17280</name>
</gene>
<evidence type="ECO:0000313" key="3">
    <source>
        <dbReference type="Proteomes" id="UP000466586"/>
    </source>
</evidence>
<comment type="caution">
    <text evidence="2">The sequence shown here is derived from an EMBL/GenBank/DDBJ whole genome shotgun (WGS) entry which is preliminary data.</text>
</comment>
<proteinExistence type="predicted"/>
<feature type="signal peptide" evidence="1">
    <location>
        <begin position="1"/>
        <end position="26"/>
    </location>
</feature>
<evidence type="ECO:0000256" key="1">
    <source>
        <dbReference type="SAM" id="SignalP"/>
    </source>
</evidence>
<accession>A0A7K1YF90</accession>
<reference evidence="2 3" key="1">
    <citation type="submission" date="2019-11" db="EMBL/GenBank/DDBJ databases">
        <title>Pedobacter sp. HMF7647 Genome sequencing and assembly.</title>
        <authorList>
            <person name="Kang H."/>
            <person name="Kim H."/>
            <person name="Joh K."/>
        </authorList>
    </citation>
    <scope>NUCLEOTIDE SEQUENCE [LARGE SCALE GENOMIC DNA]</scope>
    <source>
        <strain evidence="2 3">HMF7647</strain>
    </source>
</reference>